<feature type="compositionally biased region" description="Basic residues" evidence="1">
    <location>
        <begin position="1075"/>
        <end position="1086"/>
    </location>
</feature>
<reference evidence="2" key="1">
    <citation type="journal article" date="2020" name="bioRxiv">
        <title>Comparative genomics of Chlamydomonas.</title>
        <authorList>
            <person name="Craig R.J."/>
            <person name="Hasan A.R."/>
            <person name="Ness R.W."/>
            <person name="Keightley P.D."/>
        </authorList>
    </citation>
    <scope>NUCLEOTIDE SEQUENCE</scope>
    <source>
        <strain evidence="2">SAG 7.73</strain>
    </source>
</reference>
<feature type="compositionally biased region" description="Basic and acidic residues" evidence="1">
    <location>
        <begin position="1163"/>
        <end position="1172"/>
    </location>
</feature>
<dbReference type="Proteomes" id="UP000650467">
    <property type="component" value="Unassembled WGS sequence"/>
</dbReference>
<evidence type="ECO:0000256" key="1">
    <source>
        <dbReference type="SAM" id="MobiDB-lite"/>
    </source>
</evidence>
<feature type="compositionally biased region" description="Gly residues" evidence="1">
    <location>
        <begin position="1148"/>
        <end position="1162"/>
    </location>
</feature>
<dbReference type="PANTHER" id="PTHR37330">
    <property type="entry name" value="CONSERVED TRANSMEMBRANE PROTEIN-RELATED"/>
    <property type="match status" value="1"/>
</dbReference>
<feature type="compositionally biased region" description="Low complexity" evidence="1">
    <location>
        <begin position="334"/>
        <end position="347"/>
    </location>
</feature>
<dbReference type="AlphaFoldDB" id="A0A835W8K3"/>
<feature type="region of interest" description="Disordered" evidence="1">
    <location>
        <begin position="938"/>
        <end position="965"/>
    </location>
</feature>
<feature type="region of interest" description="Disordered" evidence="1">
    <location>
        <begin position="102"/>
        <end position="133"/>
    </location>
</feature>
<keyword evidence="3" id="KW-1185">Reference proteome</keyword>
<organism evidence="2 3">
    <name type="scientific">Chlamydomonas incerta</name>
    <dbReference type="NCBI Taxonomy" id="51695"/>
    <lineage>
        <taxon>Eukaryota</taxon>
        <taxon>Viridiplantae</taxon>
        <taxon>Chlorophyta</taxon>
        <taxon>core chlorophytes</taxon>
        <taxon>Chlorophyceae</taxon>
        <taxon>CS clade</taxon>
        <taxon>Chlamydomonadales</taxon>
        <taxon>Chlamydomonadaceae</taxon>
        <taxon>Chlamydomonas</taxon>
    </lineage>
</organism>
<feature type="compositionally biased region" description="Low complexity" evidence="1">
    <location>
        <begin position="942"/>
        <end position="960"/>
    </location>
</feature>
<feature type="region of interest" description="Disordered" evidence="1">
    <location>
        <begin position="1110"/>
        <end position="1180"/>
    </location>
</feature>
<feature type="region of interest" description="Disordered" evidence="1">
    <location>
        <begin position="1057"/>
        <end position="1086"/>
    </location>
</feature>
<accession>A0A835W8K3</accession>
<proteinExistence type="predicted"/>
<dbReference type="PANTHER" id="PTHR37330:SF1">
    <property type="entry name" value="CONSERVED TRANSMEMBRANE PROTEIN-RELATED"/>
    <property type="match status" value="1"/>
</dbReference>
<gene>
    <name evidence="2" type="ORF">HXX76_003116</name>
</gene>
<feature type="compositionally biased region" description="Low complexity" evidence="1">
    <location>
        <begin position="1134"/>
        <end position="1144"/>
    </location>
</feature>
<feature type="region of interest" description="Disordered" evidence="1">
    <location>
        <begin position="320"/>
        <end position="347"/>
    </location>
</feature>
<feature type="compositionally biased region" description="Gly residues" evidence="1">
    <location>
        <begin position="1110"/>
        <end position="1133"/>
    </location>
</feature>
<protein>
    <submittedName>
        <fullName evidence="2">Uncharacterized protein</fullName>
    </submittedName>
</protein>
<name>A0A835W8K3_CHLIN</name>
<comment type="caution">
    <text evidence="2">The sequence shown here is derived from an EMBL/GenBank/DDBJ whole genome shotgun (WGS) entry which is preliminary data.</text>
</comment>
<evidence type="ECO:0000313" key="3">
    <source>
        <dbReference type="Proteomes" id="UP000650467"/>
    </source>
</evidence>
<dbReference type="EMBL" id="JAEHOC010000005">
    <property type="protein sequence ID" value="KAG2441494.1"/>
    <property type="molecule type" value="Genomic_DNA"/>
</dbReference>
<sequence length="1180" mass="123867">MLAAVTASVRRQLKEAAEAVVADLSRRFPPEAVLEALKLAYPQYWRGAMGLHGKRTPPTSDDVEAKLATIQRYFGVSKPAPSISGFARTGLSNGGAGAGPSTGGAGAGLSNRGAGAAPSTGGAGAGPSNGEDLPPLLDMAKLRAQKALFSTEAMEQAACVLDAAESGSVKLPKGPFVAFWQSLTRTEYQLDSYGEFMRLAKLAAAIVPGSVEAERAFSTMSYIKNKQRNRLQQQHLSLAVRMKVQQWFKVSDFPYAKALANWRDNALFHWEVHQAQGENWLSYSLPPEDCMVAAVAVATTATAPPAEVVAAVAAAEGAAGAAGAAPPPGGATGEGTQQQQDDPATDTAAAQELWAMYGAANQALQAAVLSKKLDKRVFLNNLMAAGPAWQPGGAAAAVLRIARVLKVEGLVAETAQPEPQQQAQAGAVAVPPQAAAAVAGGGTAGRQQEVVVLRTLVLEEQSLRCPSDIAQAEADELVRVWAEEWACMPDLYTVLQARAACNKQGVAWAGLSWGQRRTACELVLLYGEGAASWRPSPEAEAEARKSSSSPDFVTVSFLSRFMEMHGLRPKFCRKQNWDKGDWSNSPDALLSLPGQAAWNPRAVTKSATTSWVCANIVVPATRAYGMSYSDLFLSKEAQDKFLPPEPGLKGAVQRHYFCYPAADSTERMFASHAWATRFDDFVSALQVKHQTIDKVDSEFYNHRYWIDIYHKNQHQSVAVHDLSDNLRLAGKVALVVHPFPSPLALTRVWCLFEIMTAIQVSVPIKPFPSQAAYAGFQGMMGGNDWGGIAKSEITPELEAEMDRLDVSTAQATVAADKDMILGMIRDSMGVDSMNAQVRALFKSLLPDIAQYFTQQLTEHFQGYACFGGDGIVGVVSSGPGAGSGAGASSASSIRPRARPTRVADVRAGDWVVTAGGGISRVVLVTVDSVGPQGVEACELQPASSSSSDASSSSGNTGSSSIPRQQPLLVTADHPVLVGGVWRLPRDMAPVQVVGADHVPYGCVFNLELDPPASLDVSGVVLVSLGQDTSGEVRQGVDPASDALFGWGWRHNPDRSAYLRQQQARQEAEAEEDQKQKKRRRLGSNRRRVAAAALEEAGGVGVGAVGGGGSGGSGTGAGPGGGGSGGGSGAGPSGAGPSCTAAAAPPTGPGGGTHVRSGVGGQGHVEEESAEPPKKRRRRAG</sequence>
<dbReference type="OrthoDB" id="545339at2759"/>
<evidence type="ECO:0000313" key="2">
    <source>
        <dbReference type="EMBL" id="KAG2441494.1"/>
    </source>
</evidence>